<keyword evidence="3" id="KW-1185">Reference proteome</keyword>
<feature type="region of interest" description="Disordered" evidence="1">
    <location>
        <begin position="1"/>
        <end position="35"/>
    </location>
</feature>
<feature type="region of interest" description="Disordered" evidence="1">
    <location>
        <begin position="151"/>
        <end position="209"/>
    </location>
</feature>
<feature type="compositionally biased region" description="Acidic residues" evidence="1">
    <location>
        <begin position="156"/>
        <end position="167"/>
    </location>
</feature>
<evidence type="ECO:0000313" key="3">
    <source>
        <dbReference type="Proteomes" id="UP000284842"/>
    </source>
</evidence>
<protein>
    <submittedName>
        <fullName evidence="2">Uncharacterized protein</fullName>
    </submittedName>
</protein>
<comment type="caution">
    <text evidence="2">The sequence shown here is derived from an EMBL/GenBank/DDBJ whole genome shotgun (WGS) entry which is preliminary data.</text>
</comment>
<dbReference type="Proteomes" id="UP000284842">
    <property type="component" value="Unassembled WGS sequence"/>
</dbReference>
<name>A0A409VC05_9AGAR</name>
<dbReference type="STRING" id="181874.A0A409VC05"/>
<feature type="compositionally biased region" description="Low complexity" evidence="1">
    <location>
        <begin position="417"/>
        <end position="442"/>
    </location>
</feature>
<dbReference type="OrthoDB" id="3249923at2759"/>
<feature type="region of interest" description="Disordered" evidence="1">
    <location>
        <begin position="385"/>
        <end position="464"/>
    </location>
</feature>
<feature type="region of interest" description="Disordered" evidence="1">
    <location>
        <begin position="111"/>
        <end position="137"/>
    </location>
</feature>
<gene>
    <name evidence="2" type="ORF">CVT24_004757</name>
</gene>
<proteinExistence type="predicted"/>
<evidence type="ECO:0000256" key="1">
    <source>
        <dbReference type="SAM" id="MobiDB-lite"/>
    </source>
</evidence>
<feature type="compositionally biased region" description="Low complexity" evidence="1">
    <location>
        <begin position="119"/>
        <end position="129"/>
    </location>
</feature>
<dbReference type="InParanoid" id="A0A409VC05"/>
<dbReference type="EMBL" id="NHTK01006120">
    <property type="protein sequence ID" value="PPQ63529.1"/>
    <property type="molecule type" value="Genomic_DNA"/>
</dbReference>
<dbReference type="AlphaFoldDB" id="A0A409VC05"/>
<sequence length="608" mass="68824">MSPQDSGKIPAARQKNVTTRHITADSVGASSSKSTSGSLLLWQQLDQEQASSSKARAKSGRQNFLVPRRLRGLHKEVHDKLDVKDPSHRRANIAPNLQLVIDGLEVVDDDMEESEVESGSDSSASRAESPLLPFQPEPQIVLKQKAARKLHSVDVSDSDSDSDDTEQISESSSHESLQPIKPHSNEGRPPIRHNDRQMGTSDSEVEMSSMDRIKDAVRPFVLPTLRMHATKQLPFLRRNLAAGFRRRCQSGHIAVYSDDGAVNLCFHYEHIDGIAYKATVNHFCCPLCSIFPKFPTREMLECHLSWDHPEFVYEWHVDTQQAATFYTLKILIPEPTNVEDVESTTEAMHLPENIEGITHSTPQTPRRSLSAYDISILPFVTLSPPPSPEIVTSDNRREGTYDSATPQIGKKEEANDFSSAVSLSRSRSTFSSQQSSVTAQSSKQVTYRQDLPPPNPENPMGPAIRHPFLPISIPEYGGPTVYYSCRPGGPCLYDLLSTLPLKPYGVLSWEVLDREEEIYESDDIKEEYKIMHALWARWIMLNRPQFISNYAKNVMKFVDYYWKFIYLASGWDGLRYWLLMLHTNRFLTVTEVAKILRHYEELTGMSDF</sequence>
<accession>A0A409VC05</accession>
<reference evidence="2 3" key="1">
    <citation type="journal article" date="2018" name="Evol. Lett.">
        <title>Horizontal gene cluster transfer increased hallucinogenic mushroom diversity.</title>
        <authorList>
            <person name="Reynolds H.T."/>
            <person name="Vijayakumar V."/>
            <person name="Gluck-Thaler E."/>
            <person name="Korotkin H.B."/>
            <person name="Matheny P.B."/>
            <person name="Slot J.C."/>
        </authorList>
    </citation>
    <scope>NUCLEOTIDE SEQUENCE [LARGE SCALE GENOMIC DNA]</scope>
    <source>
        <strain evidence="2 3">2629</strain>
    </source>
</reference>
<organism evidence="2 3">
    <name type="scientific">Panaeolus cyanescens</name>
    <dbReference type="NCBI Taxonomy" id="181874"/>
    <lineage>
        <taxon>Eukaryota</taxon>
        <taxon>Fungi</taxon>
        <taxon>Dikarya</taxon>
        <taxon>Basidiomycota</taxon>
        <taxon>Agaricomycotina</taxon>
        <taxon>Agaricomycetes</taxon>
        <taxon>Agaricomycetidae</taxon>
        <taxon>Agaricales</taxon>
        <taxon>Agaricineae</taxon>
        <taxon>Galeropsidaceae</taxon>
        <taxon>Panaeolus</taxon>
    </lineage>
</organism>
<evidence type="ECO:0000313" key="2">
    <source>
        <dbReference type="EMBL" id="PPQ63529.1"/>
    </source>
</evidence>